<dbReference type="InterPro" id="IPR015943">
    <property type="entry name" value="WD40/YVTN_repeat-like_dom_sf"/>
</dbReference>
<organism evidence="4 5">
    <name type="scientific">Mangrovimonas spongiae</name>
    <dbReference type="NCBI Taxonomy" id="2494697"/>
    <lineage>
        <taxon>Bacteria</taxon>
        <taxon>Pseudomonadati</taxon>
        <taxon>Bacteroidota</taxon>
        <taxon>Flavobacteriia</taxon>
        <taxon>Flavobacteriales</taxon>
        <taxon>Flavobacteriaceae</taxon>
        <taxon>Mangrovimonas</taxon>
    </lineage>
</organism>
<proteinExistence type="predicted"/>
<name>A0A428K516_9FLAO</name>
<dbReference type="CDD" id="cd15482">
    <property type="entry name" value="Sialidase_non-viral"/>
    <property type="match status" value="1"/>
</dbReference>
<dbReference type="Proteomes" id="UP000270620">
    <property type="component" value="Unassembled WGS sequence"/>
</dbReference>
<dbReference type="Gene3D" id="2.130.10.10">
    <property type="entry name" value="YVTN repeat-like/Quinoprotein amine dehydrogenase"/>
    <property type="match status" value="4"/>
</dbReference>
<evidence type="ECO:0000313" key="4">
    <source>
        <dbReference type="EMBL" id="RSK41360.1"/>
    </source>
</evidence>
<dbReference type="Pfam" id="PF18962">
    <property type="entry name" value="Por_Secre_tail"/>
    <property type="match status" value="1"/>
</dbReference>
<dbReference type="InterPro" id="IPR026444">
    <property type="entry name" value="Secre_tail"/>
</dbReference>
<dbReference type="EMBL" id="RWBG01000001">
    <property type="protein sequence ID" value="RSK41360.1"/>
    <property type="molecule type" value="Genomic_DNA"/>
</dbReference>
<evidence type="ECO:0000313" key="5">
    <source>
        <dbReference type="Proteomes" id="UP000270620"/>
    </source>
</evidence>
<dbReference type="OrthoDB" id="9757947at2"/>
<accession>A0A428K516</accession>
<dbReference type="SUPFAM" id="SSF110296">
    <property type="entry name" value="Oligoxyloglucan reducing end-specific cellobiohydrolase"/>
    <property type="match status" value="2"/>
</dbReference>
<protein>
    <submittedName>
        <fullName evidence="4">T9SS C-terminal target domain-containing protein</fullName>
    </submittedName>
</protein>
<feature type="domain" description="Secretion system C-terminal sorting" evidence="3">
    <location>
        <begin position="1058"/>
        <end position="1132"/>
    </location>
</feature>
<evidence type="ECO:0000256" key="2">
    <source>
        <dbReference type="SAM" id="SignalP"/>
    </source>
</evidence>
<dbReference type="InterPro" id="IPR052025">
    <property type="entry name" value="Xyloglucanase_GH74"/>
</dbReference>
<keyword evidence="5" id="KW-1185">Reference proteome</keyword>
<reference evidence="4 5" key="1">
    <citation type="submission" date="2018-12" db="EMBL/GenBank/DDBJ databases">
        <title>Mangrovimonas spongiae sp. nov., a novel member of the genus Mangrovimonas isolated from marine sponge.</title>
        <authorList>
            <person name="Zhuang L."/>
            <person name="Luo L."/>
        </authorList>
    </citation>
    <scope>NUCLEOTIDE SEQUENCE [LARGE SCALE GENOMIC DNA]</scope>
    <source>
        <strain evidence="4 5">HN-E26</strain>
    </source>
</reference>
<evidence type="ECO:0000259" key="3">
    <source>
        <dbReference type="Pfam" id="PF18962"/>
    </source>
</evidence>
<dbReference type="NCBIfam" id="TIGR04183">
    <property type="entry name" value="Por_Secre_tail"/>
    <property type="match status" value="1"/>
</dbReference>
<dbReference type="PANTHER" id="PTHR43739:SF5">
    <property type="entry name" value="EXO-ALPHA-SIALIDASE"/>
    <property type="match status" value="1"/>
</dbReference>
<dbReference type="AlphaFoldDB" id="A0A428K516"/>
<dbReference type="Pfam" id="PF20773">
    <property type="entry name" value="InhA-like_MAM"/>
    <property type="match status" value="1"/>
</dbReference>
<dbReference type="PANTHER" id="PTHR43739">
    <property type="entry name" value="XYLOGLUCANASE (EUROFUNG)"/>
    <property type="match status" value="1"/>
</dbReference>
<evidence type="ECO:0000256" key="1">
    <source>
        <dbReference type="ARBA" id="ARBA00022729"/>
    </source>
</evidence>
<keyword evidence="1 2" id="KW-0732">Signal</keyword>
<comment type="caution">
    <text evidence="4">The sequence shown here is derived from an EMBL/GenBank/DDBJ whole genome shotgun (WGS) entry which is preliminary data.</text>
</comment>
<feature type="signal peptide" evidence="2">
    <location>
        <begin position="1"/>
        <end position="18"/>
    </location>
</feature>
<dbReference type="Gene3D" id="2.60.120.260">
    <property type="entry name" value="Galactose-binding domain-like"/>
    <property type="match status" value="1"/>
</dbReference>
<gene>
    <name evidence="4" type="ORF">EJA19_00360</name>
</gene>
<sequence>MKKILFLGALLCVFMANAQFNQDAPWMQELNINQRSTTNNPVTFNEIVTAFNTYWETRNPNTKGSGFKPFKRWQNYWQNFVDEEGVLPTSYELWATWENAQARNSNRIDESNWYPIGPFEHTNTGSWSSGQGRVNAITVDPNNPNVYYSGAPAGGLWKSTDAGSTWTTTTDNLPQIGVSGIAIDYNDSNTIYIATGDDDAGDSYSVGVLKSTDGGLTWNTTGLNTSNSPSSMNDIYIHPSNSNILWVATNSGVYKSIDAGTTWTNTLSGNIKDIKLKPGDPNTIYAVSPSVFYKSTNEGDSFSSIIGQGLPFTSSRLVIDVTAASSNVVYVLSADGNNAFGGLFKSTNSGTSFTETASQATVGDIFESTQAWYDMAMAVSDVDENEVYVGVLNIWKTTNSGTSFTKLNYWNAPFSASYTHADIHLLRFFNGELYAGTDGGFYKSSDSGANFTDLTEGMQISQFYKIAVSKQTSDKMVGGLQDNGGHALNNNQWQNYYGADGMDTAIDPANPDMYYGFTQFGGSLNVSDSAGGGLNAQINSPDSEQGNWVTPLVMNSESELYAGFSSLYKLCGSSWQVVSPSFGENIDKLEIDDLNPDNIYIAINSSLRKSTNRGVSFATVQNFPSNITSIEVNNGNSDILYVTTSGLNGGVYKSIDGGVSFSNITGSLPAVTKNVIKHQDLHTQNPLYLGTYLGVYRYDDTTQDWEPFNIGLPTVSITDLEINTNDNKITAATYGRGIWQSNLQTETVANEIALTAILGLEASFNCGNTLDGINIEVENLGTTSVTSVDVDYTLDGSLNTFTWSGNIPVGETATIPLPTLNINAIGNHELEVISSFFNDSYGSNNKQIKSFYTNLSGEVNQVNTFETASDDLLVSDGGNCGGGYWERGVPTGLLLNSTTSGTQVYGTNLSGDYDNNIKSHLVSRCYDLTQLNNPELKFNMAYNLEEDWDIVYIEYSTDSGASWDVLGTANDPNWYNSDTAEGENNTCFNCPGAQWTGTNPLMIQYSYDLSGFASESNIMFRFVFHSDQAVVEEGVIIDNFEVAGVLSVNDTHVNHFQVYPNPSSLGYVNISMKQPQPFDVSIVDITGKIVLQEQNIQPTTNKYTLNIGQLSSGVYLLNLKEGNRKVTKKLIIN</sequence>
<feature type="chain" id="PRO_5019182596" evidence="2">
    <location>
        <begin position="19"/>
        <end position="1133"/>
    </location>
</feature>
<dbReference type="GO" id="GO:0010411">
    <property type="term" value="P:xyloglucan metabolic process"/>
    <property type="evidence" value="ECO:0007669"/>
    <property type="project" value="TreeGrafter"/>
</dbReference>
<dbReference type="RefSeq" id="WP_125466357.1">
    <property type="nucleotide sequence ID" value="NZ_RWBG01000001.1"/>
</dbReference>